<protein>
    <submittedName>
        <fullName evidence="1">Uncharacterized protein</fullName>
    </submittedName>
</protein>
<evidence type="ECO:0000313" key="1">
    <source>
        <dbReference type="EMBL" id="WFD15185.1"/>
    </source>
</evidence>
<accession>A0AAJ5Z0P5</accession>
<proteinExistence type="predicted"/>
<evidence type="ECO:0000313" key="2">
    <source>
        <dbReference type="Proteomes" id="UP001217582"/>
    </source>
</evidence>
<dbReference type="Proteomes" id="UP001217582">
    <property type="component" value="Chromosome 2"/>
</dbReference>
<keyword evidence="2" id="KW-1185">Reference proteome</keyword>
<reference evidence="1 2" key="1">
    <citation type="submission" date="2023-03" db="EMBL/GenBank/DDBJ databases">
        <title>Mating type loci evolution in Malassezia.</title>
        <authorList>
            <person name="Coelho M.A."/>
        </authorList>
    </citation>
    <scope>NUCLEOTIDE SEQUENCE [LARGE SCALE GENOMIC DNA]</scope>
    <source>
        <strain evidence="1 2">CBS 13387</strain>
    </source>
</reference>
<name>A0AAJ5Z0P5_9BASI</name>
<sequence length="137" mass="15594">MLLFHHIRMAKKISAFHKWSEDLELQGLLKIGYPGLCLITDRTDTPSQVPEFIRRVKRLSWFTCELREHGPIDIQAVEALSHALETHATPTSVSRRSGIVQLERLKEVPAFLHAADHALPSAREAVWASFYQAAMRP</sequence>
<dbReference type="AlphaFoldDB" id="A0AAJ5Z0P5"/>
<gene>
    <name evidence="1" type="ORF">MARU1_001200</name>
</gene>
<dbReference type="EMBL" id="CP119917">
    <property type="protein sequence ID" value="WFD15185.1"/>
    <property type="molecule type" value="Genomic_DNA"/>
</dbReference>
<organism evidence="1 2">
    <name type="scientific">Malassezia arunalokei</name>
    <dbReference type="NCBI Taxonomy" id="1514897"/>
    <lineage>
        <taxon>Eukaryota</taxon>
        <taxon>Fungi</taxon>
        <taxon>Dikarya</taxon>
        <taxon>Basidiomycota</taxon>
        <taxon>Ustilaginomycotina</taxon>
        <taxon>Malasseziomycetes</taxon>
        <taxon>Malasseziales</taxon>
        <taxon>Malasseziaceae</taxon>
        <taxon>Malassezia</taxon>
    </lineage>
</organism>